<dbReference type="InterPro" id="IPR003593">
    <property type="entry name" value="AAA+_ATPase"/>
</dbReference>
<dbReference type="RefSeq" id="WP_057738255.1">
    <property type="nucleotide sequence ID" value="NZ_AZEG01000026.1"/>
</dbReference>
<keyword evidence="1" id="KW-0813">Transport</keyword>
<evidence type="ECO:0000256" key="3">
    <source>
        <dbReference type="ARBA" id="ARBA00022840"/>
    </source>
</evidence>
<keyword evidence="3 5" id="KW-0067">ATP-binding</keyword>
<dbReference type="InterPro" id="IPR003439">
    <property type="entry name" value="ABC_transporter-like_ATP-bd"/>
</dbReference>
<organism evidence="5 6">
    <name type="scientific">Liquorilactobacillus uvarum DSM 19971</name>
    <dbReference type="NCBI Taxonomy" id="1423812"/>
    <lineage>
        <taxon>Bacteria</taxon>
        <taxon>Bacillati</taxon>
        <taxon>Bacillota</taxon>
        <taxon>Bacilli</taxon>
        <taxon>Lactobacillales</taxon>
        <taxon>Lactobacillaceae</taxon>
        <taxon>Liquorilactobacillus</taxon>
    </lineage>
</organism>
<feature type="domain" description="ABC transporter" evidence="4">
    <location>
        <begin position="2"/>
        <end position="228"/>
    </location>
</feature>
<evidence type="ECO:0000256" key="1">
    <source>
        <dbReference type="ARBA" id="ARBA00022448"/>
    </source>
</evidence>
<evidence type="ECO:0000256" key="2">
    <source>
        <dbReference type="ARBA" id="ARBA00022741"/>
    </source>
</evidence>
<evidence type="ECO:0000313" key="5">
    <source>
        <dbReference type="EMBL" id="KRL36523.1"/>
    </source>
</evidence>
<dbReference type="InterPro" id="IPR051782">
    <property type="entry name" value="ABC_Transporter_VariousFunc"/>
</dbReference>
<dbReference type="PATRIC" id="fig|1423812.3.peg.1297"/>
<dbReference type="AlphaFoldDB" id="A0A0R1Q5N8"/>
<keyword evidence="2" id="KW-0547">Nucleotide-binding</keyword>
<dbReference type="Gene3D" id="3.40.50.300">
    <property type="entry name" value="P-loop containing nucleotide triphosphate hydrolases"/>
    <property type="match status" value="1"/>
</dbReference>
<keyword evidence="6" id="KW-1185">Reference proteome</keyword>
<dbReference type="SMART" id="SM00382">
    <property type="entry name" value="AAA"/>
    <property type="match status" value="1"/>
</dbReference>
<dbReference type="Pfam" id="PF00005">
    <property type="entry name" value="ABC_tran"/>
    <property type="match status" value="1"/>
</dbReference>
<sequence length="297" mass="33375">MLKVNALCKSFSDKKVLKGINFAVPSGQIAGLVGKNGAGKTTIFHSILNFVGFEGEITFDGRSLTEKNYSNIGYLPEERSLMPKLTVFEQVRFLANLKGVSTKDVQKRLGEWLERLQVKGKPEDKIKSLSKGNQQKIQLICTLLHEPKLIILDEPFSGLDPINTDLLKQVILEEKKRGATIIFSDHDMTNVEEVCDDLIMINNGKVVLNGNIQKVRNSFGLTRIFVRSEWTREQLAGLEHVKKVSQTRSGSCRLEIDDEKYGAGLFETITKGEYVQTFDQQPPTLNEIFKIKAGEDK</sequence>
<reference evidence="5 6" key="1">
    <citation type="journal article" date="2015" name="Genome Announc.">
        <title>Expanding the biotechnology potential of lactobacilli through comparative genomics of 213 strains and associated genera.</title>
        <authorList>
            <person name="Sun Z."/>
            <person name="Harris H.M."/>
            <person name="McCann A."/>
            <person name="Guo C."/>
            <person name="Argimon S."/>
            <person name="Zhang W."/>
            <person name="Yang X."/>
            <person name="Jeffery I.B."/>
            <person name="Cooney J.C."/>
            <person name="Kagawa T.F."/>
            <person name="Liu W."/>
            <person name="Song Y."/>
            <person name="Salvetti E."/>
            <person name="Wrobel A."/>
            <person name="Rasinkangas P."/>
            <person name="Parkhill J."/>
            <person name="Rea M.C."/>
            <person name="O'Sullivan O."/>
            <person name="Ritari J."/>
            <person name="Douillard F.P."/>
            <person name="Paul Ross R."/>
            <person name="Yang R."/>
            <person name="Briner A.E."/>
            <person name="Felis G.E."/>
            <person name="de Vos W.M."/>
            <person name="Barrangou R."/>
            <person name="Klaenhammer T.R."/>
            <person name="Caufield P.W."/>
            <person name="Cui Y."/>
            <person name="Zhang H."/>
            <person name="O'Toole P.W."/>
        </authorList>
    </citation>
    <scope>NUCLEOTIDE SEQUENCE [LARGE SCALE GENOMIC DNA]</scope>
    <source>
        <strain evidence="5 6">DSM 19971</strain>
    </source>
</reference>
<evidence type="ECO:0000259" key="4">
    <source>
        <dbReference type="PROSITE" id="PS50893"/>
    </source>
</evidence>
<comment type="caution">
    <text evidence="5">The sequence shown here is derived from an EMBL/GenBank/DDBJ whole genome shotgun (WGS) entry which is preliminary data.</text>
</comment>
<name>A0A0R1Q5N8_9LACO</name>
<proteinExistence type="predicted"/>
<dbReference type="SUPFAM" id="SSF52540">
    <property type="entry name" value="P-loop containing nucleoside triphosphate hydrolases"/>
    <property type="match status" value="1"/>
</dbReference>
<dbReference type="EMBL" id="AZEG01000026">
    <property type="protein sequence ID" value="KRL36523.1"/>
    <property type="molecule type" value="Genomic_DNA"/>
</dbReference>
<accession>A0A0R1Q5N8</accession>
<evidence type="ECO:0000313" key="6">
    <source>
        <dbReference type="Proteomes" id="UP000051155"/>
    </source>
</evidence>
<dbReference type="PROSITE" id="PS50893">
    <property type="entry name" value="ABC_TRANSPORTER_2"/>
    <property type="match status" value="1"/>
</dbReference>
<dbReference type="STRING" id="1423812.FD20_GL001214"/>
<dbReference type="GO" id="GO:0005524">
    <property type="term" value="F:ATP binding"/>
    <property type="evidence" value="ECO:0007669"/>
    <property type="project" value="UniProtKB-KW"/>
</dbReference>
<dbReference type="InterPro" id="IPR027417">
    <property type="entry name" value="P-loop_NTPase"/>
</dbReference>
<gene>
    <name evidence="5" type="ORF">FD20_GL001214</name>
</gene>
<dbReference type="GO" id="GO:0016887">
    <property type="term" value="F:ATP hydrolysis activity"/>
    <property type="evidence" value="ECO:0007669"/>
    <property type="project" value="InterPro"/>
</dbReference>
<dbReference type="PANTHER" id="PTHR42939">
    <property type="entry name" value="ABC TRANSPORTER ATP-BINDING PROTEIN ALBC-RELATED"/>
    <property type="match status" value="1"/>
</dbReference>
<dbReference type="InterPro" id="IPR017871">
    <property type="entry name" value="ABC_transporter-like_CS"/>
</dbReference>
<protein>
    <submittedName>
        <fullName evidence="5">ABC transporter, ATP-binding protein</fullName>
    </submittedName>
</protein>
<dbReference type="Pfam" id="PF13732">
    <property type="entry name" value="DrrA1-3_C"/>
    <property type="match status" value="1"/>
</dbReference>
<dbReference type="OrthoDB" id="9801987at2"/>
<dbReference type="Proteomes" id="UP000051155">
    <property type="component" value="Unassembled WGS sequence"/>
</dbReference>
<dbReference type="InterPro" id="IPR025302">
    <property type="entry name" value="DrrA1/2-like_C"/>
</dbReference>
<dbReference type="PROSITE" id="PS00211">
    <property type="entry name" value="ABC_TRANSPORTER_1"/>
    <property type="match status" value="1"/>
</dbReference>
<dbReference type="PANTHER" id="PTHR42939:SF1">
    <property type="entry name" value="ABC TRANSPORTER ATP-BINDING PROTEIN ALBC-RELATED"/>
    <property type="match status" value="1"/>
</dbReference>